<proteinExistence type="predicted"/>
<accession>A0A9P5HBB0</accession>
<dbReference type="OrthoDB" id="92161at2759"/>
<dbReference type="GO" id="GO:0005829">
    <property type="term" value="C:cytosol"/>
    <property type="evidence" value="ECO:0007669"/>
    <property type="project" value="TreeGrafter"/>
</dbReference>
<dbReference type="Proteomes" id="UP000722485">
    <property type="component" value="Unassembled WGS sequence"/>
</dbReference>
<dbReference type="Gene3D" id="3.40.50.880">
    <property type="match status" value="1"/>
</dbReference>
<dbReference type="SUPFAM" id="SSF52317">
    <property type="entry name" value="Class I glutamine amidotransferase-like"/>
    <property type="match status" value="1"/>
</dbReference>
<evidence type="ECO:0000313" key="2">
    <source>
        <dbReference type="EMBL" id="KAF7552735.1"/>
    </source>
</evidence>
<dbReference type="PANTHER" id="PTHR42695">
    <property type="entry name" value="GLUTAMINE AMIDOTRANSFERASE YLR126C-RELATED"/>
    <property type="match status" value="1"/>
</dbReference>
<evidence type="ECO:0000259" key="1">
    <source>
        <dbReference type="Pfam" id="PF00117"/>
    </source>
</evidence>
<evidence type="ECO:0000313" key="3">
    <source>
        <dbReference type="Proteomes" id="UP000722485"/>
    </source>
</evidence>
<dbReference type="InterPro" id="IPR044992">
    <property type="entry name" value="ChyE-like"/>
</dbReference>
<dbReference type="Pfam" id="PF00117">
    <property type="entry name" value="GATase"/>
    <property type="match status" value="1"/>
</dbReference>
<dbReference type="AlphaFoldDB" id="A0A9P5HBB0"/>
<dbReference type="InterPro" id="IPR029062">
    <property type="entry name" value="Class_I_gatase-like"/>
</dbReference>
<sequence>MTGSFRLAVLECEAPPGPVLEKYGTYGDVVRNLLTSALETAAFPNLEILKWNIISAESFPDLNSIDGVLLTGSQNTAFENDAWIPGLTQFIQRVYAARKPLVGFCYGHQIISRALGGTVARNPTGWEMAVEEVELNSLGAKLFRKDVLRIHQVHQDAVIVTPPGVEAIGRSAQCGVQISYQPGRILSFQGHPEFNEFITTHEIEERYSQGKLLTAPYEEAMSRVGLEHDGPLIASVLWQHFLGGDQDAAIAGASRL</sequence>
<keyword evidence="3" id="KW-1185">Reference proteome</keyword>
<comment type="caution">
    <text evidence="2">The sequence shown here is derived from an EMBL/GenBank/DDBJ whole genome shotgun (WGS) entry which is preliminary data.</text>
</comment>
<protein>
    <recommendedName>
        <fullName evidence="1">Glutamine amidotransferase domain-containing protein</fullName>
    </recommendedName>
</protein>
<gene>
    <name evidence="2" type="ORF">G7Z17_g4130</name>
</gene>
<dbReference type="EMBL" id="JAANBB010000056">
    <property type="protein sequence ID" value="KAF7552735.1"/>
    <property type="molecule type" value="Genomic_DNA"/>
</dbReference>
<feature type="domain" description="Glutamine amidotransferase" evidence="1">
    <location>
        <begin position="44"/>
        <end position="195"/>
    </location>
</feature>
<name>A0A9P5HBB0_9HYPO</name>
<dbReference type="GO" id="GO:0005634">
    <property type="term" value="C:nucleus"/>
    <property type="evidence" value="ECO:0007669"/>
    <property type="project" value="TreeGrafter"/>
</dbReference>
<dbReference type="CDD" id="cd01741">
    <property type="entry name" value="GATase1_1"/>
    <property type="match status" value="1"/>
</dbReference>
<dbReference type="PROSITE" id="PS51273">
    <property type="entry name" value="GATASE_TYPE_1"/>
    <property type="match status" value="1"/>
</dbReference>
<reference evidence="2" key="1">
    <citation type="submission" date="2020-03" db="EMBL/GenBank/DDBJ databases">
        <title>Draft Genome Sequence of Cylindrodendrum hubeiense.</title>
        <authorList>
            <person name="Buettner E."/>
            <person name="Kellner H."/>
        </authorList>
    </citation>
    <scope>NUCLEOTIDE SEQUENCE</scope>
    <source>
        <strain evidence="2">IHI 201604</strain>
    </source>
</reference>
<organism evidence="2 3">
    <name type="scientific">Cylindrodendrum hubeiense</name>
    <dbReference type="NCBI Taxonomy" id="595255"/>
    <lineage>
        <taxon>Eukaryota</taxon>
        <taxon>Fungi</taxon>
        <taxon>Dikarya</taxon>
        <taxon>Ascomycota</taxon>
        <taxon>Pezizomycotina</taxon>
        <taxon>Sordariomycetes</taxon>
        <taxon>Hypocreomycetidae</taxon>
        <taxon>Hypocreales</taxon>
        <taxon>Nectriaceae</taxon>
        <taxon>Cylindrodendrum</taxon>
    </lineage>
</organism>
<dbReference type="InterPro" id="IPR017926">
    <property type="entry name" value="GATASE"/>
</dbReference>
<dbReference type="PANTHER" id="PTHR42695:SF5">
    <property type="entry name" value="GLUTAMINE AMIDOTRANSFERASE YLR126C-RELATED"/>
    <property type="match status" value="1"/>
</dbReference>